<proteinExistence type="predicted"/>
<reference evidence="1" key="1">
    <citation type="submission" date="2022-07" db="EMBL/GenBank/DDBJ databases">
        <title>Phylogenomic reconstructions and comparative analyses of Kickxellomycotina fungi.</title>
        <authorList>
            <person name="Reynolds N.K."/>
            <person name="Stajich J.E."/>
            <person name="Barry K."/>
            <person name="Grigoriev I.V."/>
            <person name="Crous P."/>
            <person name="Smith M.E."/>
        </authorList>
    </citation>
    <scope>NUCLEOTIDE SEQUENCE</scope>
    <source>
        <strain evidence="1">BCRC 34780</strain>
    </source>
</reference>
<dbReference type="Proteomes" id="UP001140087">
    <property type="component" value="Unassembled WGS sequence"/>
</dbReference>
<name>A0ACC1L2X0_9FUNG</name>
<organism evidence="1 2">
    <name type="scientific">Coemansia helicoidea</name>
    <dbReference type="NCBI Taxonomy" id="1286919"/>
    <lineage>
        <taxon>Eukaryota</taxon>
        <taxon>Fungi</taxon>
        <taxon>Fungi incertae sedis</taxon>
        <taxon>Zoopagomycota</taxon>
        <taxon>Kickxellomycotina</taxon>
        <taxon>Kickxellomycetes</taxon>
        <taxon>Kickxellales</taxon>
        <taxon>Kickxellaceae</taxon>
        <taxon>Coemansia</taxon>
    </lineage>
</organism>
<dbReference type="EMBL" id="JANBUN010001127">
    <property type="protein sequence ID" value="KAJ2799536.1"/>
    <property type="molecule type" value="Genomic_DNA"/>
</dbReference>
<gene>
    <name evidence="1" type="ORF">H4R21_003512</name>
</gene>
<evidence type="ECO:0000313" key="1">
    <source>
        <dbReference type="EMBL" id="KAJ2799536.1"/>
    </source>
</evidence>
<protein>
    <submittedName>
        <fullName evidence="1">Uncharacterized protein</fullName>
    </submittedName>
</protein>
<evidence type="ECO:0000313" key="2">
    <source>
        <dbReference type="Proteomes" id="UP001140087"/>
    </source>
</evidence>
<accession>A0ACC1L2X0</accession>
<sequence>MMPQPRSQSPPNTAPVDSGWGCELTASLRGPRGKKCPAEHMRELLDAAELLPFAVPTSREWLAWWVSRALEPARATASDWSDETVAVHKQPGQPAAAAAPAHAGLVPAIPCEFLHLMSRIA</sequence>
<keyword evidence="2" id="KW-1185">Reference proteome</keyword>
<comment type="caution">
    <text evidence="1">The sequence shown here is derived from an EMBL/GenBank/DDBJ whole genome shotgun (WGS) entry which is preliminary data.</text>
</comment>